<protein>
    <submittedName>
        <fullName evidence="1">Unannotated protein</fullName>
    </submittedName>
</protein>
<accession>A0A6J5Z239</accession>
<evidence type="ECO:0000313" key="1">
    <source>
        <dbReference type="EMBL" id="CAB4336775.1"/>
    </source>
</evidence>
<dbReference type="AlphaFoldDB" id="A0A6J5Z239"/>
<gene>
    <name evidence="1" type="ORF">UFOPK3522_00245</name>
</gene>
<name>A0A6J5Z239_9ZZZZ</name>
<sequence>MDTQDHLDAIRNCGHDLANAIKAATDAEVSPAVIFPTLIGVLQDSGLMPEGGLPFPLTF</sequence>
<reference evidence="1" key="1">
    <citation type="submission" date="2020-05" db="EMBL/GenBank/DDBJ databases">
        <authorList>
            <person name="Chiriac C."/>
            <person name="Salcher M."/>
            <person name="Ghai R."/>
            <person name="Kavagutti S V."/>
        </authorList>
    </citation>
    <scope>NUCLEOTIDE SEQUENCE</scope>
</reference>
<proteinExistence type="predicted"/>
<dbReference type="EMBL" id="CAESAO010000011">
    <property type="protein sequence ID" value="CAB4336775.1"/>
    <property type="molecule type" value="Genomic_DNA"/>
</dbReference>
<organism evidence="1">
    <name type="scientific">freshwater metagenome</name>
    <dbReference type="NCBI Taxonomy" id="449393"/>
    <lineage>
        <taxon>unclassified sequences</taxon>
        <taxon>metagenomes</taxon>
        <taxon>ecological metagenomes</taxon>
    </lineage>
</organism>